<keyword evidence="1" id="KW-1133">Transmembrane helix</keyword>
<dbReference type="HOGENOM" id="CLU_3272063_0_0_9"/>
<name>E6LL29_9FIRM</name>
<evidence type="ECO:0000313" key="3">
    <source>
        <dbReference type="Proteomes" id="UP000003434"/>
    </source>
</evidence>
<protein>
    <submittedName>
        <fullName evidence="2">Uncharacterized protein</fullName>
    </submittedName>
</protein>
<feature type="transmembrane region" description="Helical" evidence="1">
    <location>
        <begin position="12"/>
        <end position="36"/>
    </location>
</feature>
<dbReference type="EMBL" id="AEPW01000018">
    <property type="protein sequence ID" value="EFU77452.1"/>
    <property type="molecule type" value="Genomic_DNA"/>
</dbReference>
<dbReference type="AlphaFoldDB" id="E6LL29"/>
<organism evidence="2 3">
    <name type="scientific">Lachnoanaerobaculum saburreum DSM 3986</name>
    <dbReference type="NCBI Taxonomy" id="887325"/>
    <lineage>
        <taxon>Bacteria</taxon>
        <taxon>Bacillati</taxon>
        <taxon>Bacillota</taxon>
        <taxon>Clostridia</taxon>
        <taxon>Lachnospirales</taxon>
        <taxon>Lachnospiraceae</taxon>
        <taxon>Lachnoanaerobaculum</taxon>
    </lineage>
</organism>
<reference evidence="2 3" key="1">
    <citation type="submission" date="2010-12" db="EMBL/GenBank/DDBJ databases">
        <authorList>
            <person name="Muzny D."/>
            <person name="Qin X."/>
            <person name="Deng J."/>
            <person name="Jiang H."/>
            <person name="Liu Y."/>
            <person name="Qu J."/>
            <person name="Song X.-Z."/>
            <person name="Zhang L."/>
            <person name="Thornton R."/>
            <person name="Coyle M."/>
            <person name="Francisco L."/>
            <person name="Jackson L."/>
            <person name="Javaid M."/>
            <person name="Korchina V."/>
            <person name="Kovar C."/>
            <person name="Mata R."/>
            <person name="Mathew T."/>
            <person name="Ngo R."/>
            <person name="Nguyen L."/>
            <person name="Nguyen N."/>
            <person name="Okwuonu G."/>
            <person name="Ongeri F."/>
            <person name="Pham C."/>
            <person name="Simmons D."/>
            <person name="Wilczek-Boney K."/>
            <person name="Hale W."/>
            <person name="Jakkamsetti A."/>
            <person name="Pham P."/>
            <person name="Ruth R."/>
            <person name="San Lucas F."/>
            <person name="Warren J."/>
            <person name="Zhang J."/>
            <person name="Zhao Z."/>
            <person name="Zhou C."/>
            <person name="Zhu D."/>
            <person name="Lee S."/>
            <person name="Bess C."/>
            <person name="Blankenburg K."/>
            <person name="Forbes L."/>
            <person name="Fu Q."/>
            <person name="Gubbala S."/>
            <person name="Hirani K."/>
            <person name="Jayaseelan J.C."/>
            <person name="Lara F."/>
            <person name="Munidasa M."/>
            <person name="Palculict T."/>
            <person name="Patil S."/>
            <person name="Pu L.-L."/>
            <person name="Saada N."/>
            <person name="Tang L."/>
            <person name="Weissenberger G."/>
            <person name="Zhu Y."/>
            <person name="Hemphill L."/>
            <person name="Shang Y."/>
            <person name="Youmans B."/>
            <person name="Ayvaz T."/>
            <person name="Ross M."/>
            <person name="Santibanez J."/>
            <person name="Aqrawi P."/>
            <person name="Gross S."/>
            <person name="Joshi V."/>
            <person name="Fowler G."/>
            <person name="Nazareth L."/>
            <person name="Reid J."/>
            <person name="Worley K."/>
            <person name="Petrosino J."/>
            <person name="Highlander S."/>
            <person name="Gibbs R."/>
        </authorList>
    </citation>
    <scope>NUCLEOTIDE SEQUENCE [LARGE SCALE GENOMIC DNA]</scope>
    <source>
        <strain evidence="2 3">DSM 3986</strain>
    </source>
</reference>
<gene>
    <name evidence="2" type="ORF">HMPREF0381_0664</name>
</gene>
<comment type="caution">
    <text evidence="2">The sequence shown here is derived from an EMBL/GenBank/DDBJ whole genome shotgun (WGS) entry which is preliminary data.</text>
</comment>
<evidence type="ECO:0000256" key="1">
    <source>
        <dbReference type="SAM" id="Phobius"/>
    </source>
</evidence>
<keyword evidence="1" id="KW-0812">Transmembrane</keyword>
<accession>E6LL29</accession>
<keyword evidence="1" id="KW-0472">Membrane</keyword>
<dbReference type="Proteomes" id="UP000003434">
    <property type="component" value="Unassembled WGS sequence"/>
</dbReference>
<evidence type="ECO:0000313" key="2">
    <source>
        <dbReference type="EMBL" id="EFU77452.1"/>
    </source>
</evidence>
<sequence>MVAILSRFFKIYGIQLTQPVTVVKSFIIFVPMILIFRKIEV</sequence>
<proteinExistence type="predicted"/>